<dbReference type="InterPro" id="IPR013780">
    <property type="entry name" value="Glyco_hydro_b"/>
</dbReference>
<keyword evidence="6" id="KW-1185">Reference proteome</keyword>
<organism evidence="5 6">
    <name type="scientific">Humisphaera borealis</name>
    <dbReference type="NCBI Taxonomy" id="2807512"/>
    <lineage>
        <taxon>Bacteria</taxon>
        <taxon>Pseudomonadati</taxon>
        <taxon>Planctomycetota</taxon>
        <taxon>Phycisphaerae</taxon>
        <taxon>Tepidisphaerales</taxon>
        <taxon>Tepidisphaeraceae</taxon>
        <taxon>Humisphaera</taxon>
    </lineage>
</organism>
<dbReference type="AlphaFoldDB" id="A0A7M2X0R4"/>
<protein>
    <submittedName>
        <fullName evidence="5">Glycogen debranching protein GlgX</fullName>
    </submittedName>
</protein>
<dbReference type="InterPro" id="IPR013783">
    <property type="entry name" value="Ig-like_fold"/>
</dbReference>
<dbReference type="Proteomes" id="UP000593765">
    <property type="component" value="Chromosome"/>
</dbReference>
<dbReference type="NCBIfam" id="TIGR02100">
    <property type="entry name" value="glgX_debranch"/>
    <property type="match status" value="1"/>
</dbReference>
<dbReference type="Pfam" id="PF02922">
    <property type="entry name" value="CBM_48"/>
    <property type="match status" value="1"/>
</dbReference>
<dbReference type="InterPro" id="IPR044505">
    <property type="entry name" value="GlgX_Isoamylase_N_E_set"/>
</dbReference>
<gene>
    <name evidence="5" type="primary">glgX</name>
    <name evidence="5" type="ORF">IPV69_08275</name>
</gene>
<evidence type="ECO:0000256" key="2">
    <source>
        <dbReference type="ARBA" id="ARBA00022801"/>
    </source>
</evidence>
<dbReference type="RefSeq" id="WP_206294577.1">
    <property type="nucleotide sequence ID" value="NZ_CP063458.1"/>
</dbReference>
<dbReference type="PANTHER" id="PTHR43002">
    <property type="entry name" value="GLYCOGEN DEBRANCHING ENZYME"/>
    <property type="match status" value="1"/>
</dbReference>
<evidence type="ECO:0000256" key="3">
    <source>
        <dbReference type="ARBA" id="ARBA00023295"/>
    </source>
</evidence>
<dbReference type="InterPro" id="IPR006047">
    <property type="entry name" value="GH13_cat_dom"/>
</dbReference>
<dbReference type="Gene3D" id="2.60.40.1180">
    <property type="entry name" value="Golgi alpha-mannosidase II"/>
    <property type="match status" value="1"/>
</dbReference>
<dbReference type="EMBL" id="CP063458">
    <property type="protein sequence ID" value="QOV91337.1"/>
    <property type="molecule type" value="Genomic_DNA"/>
</dbReference>
<dbReference type="GO" id="GO:0005980">
    <property type="term" value="P:glycogen catabolic process"/>
    <property type="evidence" value="ECO:0007669"/>
    <property type="project" value="InterPro"/>
</dbReference>
<reference evidence="5 6" key="1">
    <citation type="submission" date="2020-10" db="EMBL/GenBank/DDBJ databases">
        <title>Wide distribution of Phycisphaera-like planctomycetes from WD2101 soil group in peatlands and genome analysis of the first cultivated representative.</title>
        <authorList>
            <person name="Dedysh S.N."/>
            <person name="Beletsky A.V."/>
            <person name="Ivanova A."/>
            <person name="Kulichevskaya I.S."/>
            <person name="Suzina N.E."/>
            <person name="Philippov D.A."/>
            <person name="Rakitin A.L."/>
            <person name="Mardanov A.V."/>
            <person name="Ravin N.V."/>
        </authorList>
    </citation>
    <scope>NUCLEOTIDE SEQUENCE [LARGE SCALE GENOMIC DNA]</scope>
    <source>
        <strain evidence="5 6">M1803</strain>
    </source>
</reference>
<evidence type="ECO:0000259" key="4">
    <source>
        <dbReference type="SMART" id="SM00642"/>
    </source>
</evidence>
<dbReference type="SUPFAM" id="SSF51011">
    <property type="entry name" value="Glycosyl hydrolase domain"/>
    <property type="match status" value="1"/>
</dbReference>
<evidence type="ECO:0000313" key="5">
    <source>
        <dbReference type="EMBL" id="QOV91337.1"/>
    </source>
</evidence>
<accession>A0A7M2X0R4</accession>
<dbReference type="KEGG" id="hbs:IPV69_08275"/>
<name>A0A7M2X0R4_9BACT</name>
<dbReference type="InterPro" id="IPR011837">
    <property type="entry name" value="Glycogen_debranch_GlgX"/>
</dbReference>
<feature type="domain" description="Glycosyl hydrolase family 13 catalytic" evidence="4">
    <location>
        <begin position="137"/>
        <end position="566"/>
    </location>
</feature>
<keyword evidence="3" id="KW-0326">Glycosidase</keyword>
<dbReference type="CDD" id="cd11326">
    <property type="entry name" value="AmyAc_Glg_debranch"/>
    <property type="match status" value="1"/>
</dbReference>
<keyword evidence="2" id="KW-0378">Hydrolase</keyword>
<dbReference type="InterPro" id="IPR004193">
    <property type="entry name" value="Glyco_hydro_13_N"/>
</dbReference>
<dbReference type="SUPFAM" id="SSF81296">
    <property type="entry name" value="E set domains"/>
    <property type="match status" value="1"/>
</dbReference>
<evidence type="ECO:0000256" key="1">
    <source>
        <dbReference type="ARBA" id="ARBA00008061"/>
    </source>
</evidence>
<dbReference type="Gene3D" id="2.60.40.10">
    <property type="entry name" value="Immunoglobulins"/>
    <property type="match status" value="1"/>
</dbReference>
<dbReference type="SMART" id="SM00642">
    <property type="entry name" value="Aamy"/>
    <property type="match status" value="1"/>
</dbReference>
<dbReference type="SUPFAM" id="SSF51445">
    <property type="entry name" value="(Trans)glycosidases"/>
    <property type="match status" value="1"/>
</dbReference>
<dbReference type="GO" id="GO:0004135">
    <property type="term" value="F:amylo-alpha-1,6-glucosidase activity"/>
    <property type="evidence" value="ECO:0007669"/>
    <property type="project" value="InterPro"/>
</dbReference>
<dbReference type="InterPro" id="IPR014756">
    <property type="entry name" value="Ig_E-set"/>
</dbReference>
<dbReference type="Gene3D" id="3.20.20.80">
    <property type="entry name" value="Glycosidases"/>
    <property type="match status" value="1"/>
</dbReference>
<sequence length="733" mass="83457">MRVWPGRPYPLGSTFDGHGVNFALFSENATKVELCLFNSVSSVVETQRVELPEQTDRVWHGFLPDIEPGQLYGYRVHGKFEPRKGHRFNPNKVVMDPYAKAVGRDVVWDDSVFGYTVGSDDMTFDTRDSGAFCPLASVIDTAFTWGDDRPPRIPWHKTLIYEAHVRGATVRHPDVPEERRGTYAGLASEAFISHLQRLGVTALELMPVHHFLQDRTLREKGLANYWGYNTLCYFAPHLPYASRQSPRKSVQEFKSMVRTLHAAGIEVILDVVYNHTCEGNHMGPTLVFRGIDNANYYRLTRDDKRYYMDYTGTGNTLNMTSPRVLQLLMDSLRYWVTEMHVDGFRFDLASTLARELHEVDRLGAFFDIIHQDPIISPVKLIAEPWDLGEGGYQVGNFPVLWTEWNGKYRDTIRRFWKGDGGLASDVATRLAGSSDLYEKDGRKPYASINFITAHDGFTLDDLVSYNEKHNQANGEGNRDGADDNNSWNCGVEGPTDDPAVLNTRERQKRNFIATLLFSEGVPMIRAGDELSQTKQGNNNTYCQDNELTWLDWELNERQRSFLDFVRDCTRIWAEQPALQRRNFFVGRPLRGDDIKDISFFTPAGTEMDDSAWNDGNTKCLGIRLAGDRLREVDERGEPIKGDTLLLLMNAHWEEVPFTLPDTIKGDVWQTLIDTGETARPLLVRVRPEREQFPLFGRSLALLRTVRPEEAAAAVTSTQAEQLRREARQARAAV</sequence>
<evidence type="ECO:0000313" key="6">
    <source>
        <dbReference type="Proteomes" id="UP000593765"/>
    </source>
</evidence>
<comment type="similarity">
    <text evidence="1">Belongs to the glycosyl hydrolase 13 family.</text>
</comment>
<proteinExistence type="inferred from homology"/>
<dbReference type="InterPro" id="IPR017853">
    <property type="entry name" value="GH"/>
</dbReference>
<dbReference type="CDD" id="cd02856">
    <property type="entry name" value="E_set_GDE_Isoamylase_N"/>
    <property type="match status" value="1"/>
</dbReference>